<keyword evidence="2" id="KW-0813">Transport</keyword>
<gene>
    <name evidence="4" type="ORF">NE695_01580</name>
</gene>
<proteinExistence type="inferred from homology"/>
<dbReference type="EMBL" id="JANFZH010000002">
    <property type="protein sequence ID" value="MCQ4838601.1"/>
    <property type="molecule type" value="Genomic_DNA"/>
</dbReference>
<comment type="similarity">
    <text evidence="1">Belongs to the V-ATPase V0D/AC39 subunit family.</text>
</comment>
<protein>
    <submittedName>
        <fullName evidence="4">V-type ATPase subunit</fullName>
    </submittedName>
</protein>
<dbReference type="InterPro" id="IPR002843">
    <property type="entry name" value="ATPase_V0-cplx_csu/dsu"/>
</dbReference>
<dbReference type="PANTHER" id="PTHR38682">
    <property type="entry name" value="V-TYPE ATP SYNTHASE SUBUNIT C"/>
    <property type="match status" value="1"/>
</dbReference>
<dbReference type="InterPro" id="IPR036079">
    <property type="entry name" value="ATPase_csu/dsu_sf"/>
</dbReference>
<keyword evidence="5" id="KW-1185">Reference proteome</keyword>
<evidence type="ECO:0000313" key="4">
    <source>
        <dbReference type="EMBL" id="MCQ4838601.1"/>
    </source>
</evidence>
<dbReference type="InterPro" id="IPR035067">
    <property type="entry name" value="V-type_ATPase_csu/dsu"/>
</dbReference>
<reference evidence="4 5" key="1">
    <citation type="submission" date="2022-06" db="EMBL/GenBank/DDBJ databases">
        <title>Isolation of gut microbiota from human fecal samples.</title>
        <authorList>
            <person name="Pamer E.G."/>
            <person name="Barat B."/>
            <person name="Waligurski E."/>
            <person name="Medina S."/>
            <person name="Paddock L."/>
            <person name="Mostad J."/>
        </authorList>
    </citation>
    <scope>NUCLEOTIDE SEQUENCE [LARGE SCALE GENOMIC DNA]</scope>
    <source>
        <strain evidence="4 5">DFI.9.73</strain>
    </source>
</reference>
<evidence type="ECO:0000256" key="3">
    <source>
        <dbReference type="ARBA" id="ARBA00023065"/>
    </source>
</evidence>
<dbReference type="InterPro" id="IPR050873">
    <property type="entry name" value="V-ATPase_V0D/AC39_subunit"/>
</dbReference>
<dbReference type="Proteomes" id="UP001524473">
    <property type="component" value="Unassembled WGS sequence"/>
</dbReference>
<dbReference type="PANTHER" id="PTHR38682:SF1">
    <property type="entry name" value="V-TYPE ATP SYNTHASE SUBUNIT C"/>
    <property type="match status" value="1"/>
</dbReference>
<organism evidence="4 5">
    <name type="scientific">Neglectibacter timonensis</name>
    <dbReference type="NCBI Taxonomy" id="1776382"/>
    <lineage>
        <taxon>Bacteria</taxon>
        <taxon>Bacillati</taxon>
        <taxon>Bacillota</taxon>
        <taxon>Clostridia</taxon>
        <taxon>Eubacteriales</taxon>
        <taxon>Oscillospiraceae</taxon>
        <taxon>Neglectibacter</taxon>
    </lineage>
</organism>
<dbReference type="RefSeq" id="WP_066865389.1">
    <property type="nucleotide sequence ID" value="NZ_CABKVV010000014.1"/>
</dbReference>
<name>A0ABT1RVA5_9FIRM</name>
<dbReference type="InterPro" id="IPR044911">
    <property type="entry name" value="V-type_ATPase_csu/dsu_dom_3"/>
</dbReference>
<evidence type="ECO:0000256" key="1">
    <source>
        <dbReference type="ARBA" id="ARBA00006709"/>
    </source>
</evidence>
<sequence length="321" mass="35632">MSEDYIYAVARVRSRELTLLSRPDLDQLMACKSFEECLRVLQDKGWGHGVSVSAEQLLAEEEEKTWAFIRELTDDLTPFDVLLYPIDYNNIKAAVKTVVTGAAPHQVFLKGGTVDPDLLQKAVRENDFSVLPEDMAQAAESAYHTLLQTGDGQLCDVILDKACLLGILRCGRESGSELLAGYAELITATTDIKIAVRACKTKKSRAFLDAALAPCSTLDVDSLAAAACRELEEVFVYLSATEYAEAANRLKESNSAFEKWCDDRVMGLIKEQKSNPFTIGPLLAYIIARQNEINMVRIILSGKLNELPDSVVRERLRELYV</sequence>
<accession>A0ABT1RVA5</accession>
<dbReference type="Pfam" id="PF01992">
    <property type="entry name" value="vATP-synt_AC39"/>
    <property type="match status" value="1"/>
</dbReference>
<dbReference type="Gene3D" id="1.20.1690.10">
    <property type="entry name" value="V-type ATP synthase subunit C domain"/>
    <property type="match status" value="2"/>
</dbReference>
<evidence type="ECO:0000256" key="2">
    <source>
        <dbReference type="ARBA" id="ARBA00022448"/>
    </source>
</evidence>
<comment type="caution">
    <text evidence="4">The sequence shown here is derived from an EMBL/GenBank/DDBJ whole genome shotgun (WGS) entry which is preliminary data.</text>
</comment>
<keyword evidence="3" id="KW-0406">Ion transport</keyword>
<dbReference type="SUPFAM" id="SSF103486">
    <property type="entry name" value="V-type ATP synthase subunit C"/>
    <property type="match status" value="1"/>
</dbReference>
<dbReference type="Gene3D" id="1.10.132.50">
    <property type="entry name" value="ATP synthase (C/AC39) subunit, domain 3"/>
    <property type="match status" value="1"/>
</dbReference>
<dbReference type="GeneID" id="90532920"/>
<evidence type="ECO:0000313" key="5">
    <source>
        <dbReference type="Proteomes" id="UP001524473"/>
    </source>
</evidence>